<comment type="caution">
    <text evidence="2">The sequence shown here is derived from an EMBL/GenBank/DDBJ whole genome shotgun (WGS) entry which is preliminary data.</text>
</comment>
<proteinExistence type="predicted"/>
<dbReference type="InterPro" id="IPR007312">
    <property type="entry name" value="Phosphoesterase"/>
</dbReference>
<evidence type="ECO:0000313" key="3">
    <source>
        <dbReference type="Proteomes" id="UP000319257"/>
    </source>
</evidence>
<evidence type="ECO:0000313" key="2">
    <source>
        <dbReference type="EMBL" id="TPX08541.1"/>
    </source>
</evidence>
<dbReference type="RefSeq" id="XP_030990252.1">
    <property type="nucleotide sequence ID" value="XM_031132601.1"/>
</dbReference>
<dbReference type="InterPro" id="IPR017850">
    <property type="entry name" value="Alkaline_phosphatase_core_sf"/>
</dbReference>
<keyword evidence="3" id="KW-1185">Reference proteome</keyword>
<dbReference type="EMBL" id="SKBQ01000077">
    <property type="protein sequence ID" value="TPX08541.1"/>
    <property type="molecule type" value="Genomic_DNA"/>
</dbReference>
<dbReference type="Pfam" id="PF04185">
    <property type="entry name" value="Phosphoesterase"/>
    <property type="match status" value="1"/>
</dbReference>
<sequence>MRSVNRYATAFVALAASATAAGSLKDIKHIVLFMQENRLVAKSQSSAADVLKPWYINYLGGEWDDATQCITAGSNSWQGNHDAWNGGLNDMWVEKNTPFSHGYFKRKDIPVHWDIADGWTVQDMYTESILAATDPNRIHWMSGTVNVPGTPTNPDGSGGMILDNNATPGCEAPGFNCYPFTWKTFPEYLEEAGISWQVFQDFDNFEDNMLAYFVQYQNAPNGSALREKGNSYGGLNAFYERAKDGTLPQVSYIVGPAELSEHPPHLPSGGAWLQKQVVDAVTSGAAYKNTALFINYDEIGGWSDHVLPIVAPKGTAGEWLEDPYKRYGYTPVGPGFRVPSYIISPWTRGGKVFTEHSDHSSHIRFVEQWAAANGYSGVQSKELTPWRRSHISDLVNAFDFDNPDYSIPHISDVDPPLMEADTPDAYSGNFTLGSLSGPYIGTAKCVSDHKTARPPVPYGADNMNQNLTQLPEEGFKEVRGRLTEGRYLTFEMSGLALTNPDGERVVASPATQAHENIRQRWIIHVQGVESESEVFLIQSAVDKKYLSSLALGTLTPDISKAQKFTISYQAAGSSYSVAVGSHKAFVSLLASGNSSPGTVKFGGCSKERFKVFAVSYNN</sequence>
<dbReference type="InParanoid" id="A0A507AUF8"/>
<gene>
    <name evidence="2" type="ORF">E0L32_010028</name>
</gene>
<organism evidence="2 3">
    <name type="scientific">Thyridium curvatum</name>
    <dbReference type="NCBI Taxonomy" id="1093900"/>
    <lineage>
        <taxon>Eukaryota</taxon>
        <taxon>Fungi</taxon>
        <taxon>Dikarya</taxon>
        <taxon>Ascomycota</taxon>
        <taxon>Pezizomycotina</taxon>
        <taxon>Sordariomycetes</taxon>
        <taxon>Sordariomycetidae</taxon>
        <taxon>Thyridiales</taxon>
        <taxon>Thyridiaceae</taxon>
        <taxon>Thyridium</taxon>
    </lineage>
</organism>
<evidence type="ECO:0000256" key="1">
    <source>
        <dbReference type="ARBA" id="ARBA00022801"/>
    </source>
</evidence>
<reference evidence="2 3" key="1">
    <citation type="submission" date="2019-06" db="EMBL/GenBank/DDBJ databases">
        <title>Draft genome sequence of the filamentous fungus Phialemoniopsis curvata isolated from diesel fuel.</title>
        <authorList>
            <person name="Varaljay V.A."/>
            <person name="Lyon W.J."/>
            <person name="Crouch A.L."/>
            <person name="Drake C.E."/>
            <person name="Hollomon J.M."/>
            <person name="Nadeau L.J."/>
            <person name="Nunn H.S."/>
            <person name="Stevenson B.S."/>
            <person name="Bojanowski C.L."/>
            <person name="Crookes-Goodson W.J."/>
        </authorList>
    </citation>
    <scope>NUCLEOTIDE SEQUENCE [LARGE SCALE GENOMIC DNA]</scope>
    <source>
        <strain evidence="2 3">D216</strain>
    </source>
</reference>
<dbReference type="Gene3D" id="3.40.720.10">
    <property type="entry name" value="Alkaline Phosphatase, subunit A"/>
    <property type="match status" value="2"/>
</dbReference>
<keyword evidence="1" id="KW-0378">Hydrolase</keyword>
<name>A0A507AUF8_9PEZI</name>
<dbReference type="OrthoDB" id="5135119at2759"/>
<evidence type="ECO:0008006" key="4">
    <source>
        <dbReference type="Google" id="ProtNLM"/>
    </source>
</evidence>
<dbReference type="PANTHER" id="PTHR31956">
    <property type="entry name" value="NON-SPECIFIC PHOSPHOLIPASE C4-RELATED"/>
    <property type="match status" value="1"/>
</dbReference>
<dbReference type="GeneID" id="41977475"/>
<protein>
    <recommendedName>
        <fullName evidence="4">Non-hemolytic phospholipase C</fullName>
    </recommendedName>
</protein>
<dbReference type="STRING" id="1093900.A0A507AUF8"/>
<dbReference type="CDD" id="cd16014">
    <property type="entry name" value="PLC"/>
    <property type="match status" value="1"/>
</dbReference>
<dbReference type="PANTHER" id="PTHR31956:SF1">
    <property type="entry name" value="NON-SPECIFIC PHOSPHOLIPASE C1"/>
    <property type="match status" value="1"/>
</dbReference>
<dbReference type="Proteomes" id="UP000319257">
    <property type="component" value="Unassembled WGS sequence"/>
</dbReference>
<accession>A0A507AUF8</accession>
<dbReference type="GO" id="GO:0042578">
    <property type="term" value="F:phosphoric ester hydrolase activity"/>
    <property type="evidence" value="ECO:0007669"/>
    <property type="project" value="UniProtKB-ARBA"/>
</dbReference>
<dbReference type="AlphaFoldDB" id="A0A507AUF8"/>